<feature type="transmembrane region" description="Helical" evidence="1">
    <location>
        <begin position="69"/>
        <end position="86"/>
    </location>
</feature>
<feature type="transmembrane region" description="Helical" evidence="1">
    <location>
        <begin position="106"/>
        <end position="132"/>
    </location>
</feature>
<comment type="caution">
    <text evidence="2">The sequence shown here is derived from an EMBL/GenBank/DDBJ whole genome shotgun (WGS) entry which is preliminary data.</text>
</comment>
<keyword evidence="1" id="KW-1133">Transmembrane helix</keyword>
<sequence>MKTLIVKNTLFTLFVGFSIVWLISLGKFFVTASQYPVDYLYLVFGVALAILISVYTVRDLQQNSWHKSFGIYFTYYFGALGLFADGHQAGWSHSDSFLDKLFMSGIYIFVFSFSFIVPLVIGLLAFVQAYLLSIAVENRRI</sequence>
<organism evidence="2 3">
    <name type="scientific">Vibrio cidicii</name>
    <dbReference type="NCBI Taxonomy" id="1763883"/>
    <lineage>
        <taxon>Bacteria</taxon>
        <taxon>Pseudomonadati</taxon>
        <taxon>Pseudomonadota</taxon>
        <taxon>Gammaproteobacteria</taxon>
        <taxon>Vibrionales</taxon>
        <taxon>Vibrionaceae</taxon>
        <taxon>Vibrio</taxon>
    </lineage>
</organism>
<dbReference type="EMBL" id="LOMK01000001">
    <property type="protein sequence ID" value="KYN24574.1"/>
    <property type="molecule type" value="Genomic_DNA"/>
</dbReference>
<protein>
    <submittedName>
        <fullName evidence="2">Uncharacterized protein</fullName>
    </submittedName>
</protein>
<evidence type="ECO:0000256" key="1">
    <source>
        <dbReference type="SAM" id="Phobius"/>
    </source>
</evidence>
<evidence type="ECO:0000313" key="3">
    <source>
        <dbReference type="Proteomes" id="UP000075349"/>
    </source>
</evidence>
<gene>
    <name evidence="2" type="ORF">AUQ44_01250</name>
</gene>
<reference evidence="3" key="1">
    <citation type="submission" date="2015-12" db="EMBL/GenBank/DDBJ databases">
        <authorList>
            <person name="Tarr C.L."/>
            <person name="Gladney L.M."/>
        </authorList>
    </citation>
    <scope>NUCLEOTIDE SEQUENCE [LARGE SCALE GENOMIC DNA]</scope>
    <source>
        <strain evidence="3">2756-81</strain>
    </source>
</reference>
<feature type="transmembrane region" description="Helical" evidence="1">
    <location>
        <begin position="12"/>
        <end position="33"/>
    </location>
</feature>
<feature type="transmembrane region" description="Helical" evidence="1">
    <location>
        <begin position="39"/>
        <end position="57"/>
    </location>
</feature>
<keyword evidence="1" id="KW-0812">Transmembrane</keyword>
<evidence type="ECO:0000313" key="2">
    <source>
        <dbReference type="EMBL" id="KYN24574.1"/>
    </source>
</evidence>
<proteinExistence type="predicted"/>
<name>A0A151JFL1_9VIBR</name>
<keyword evidence="1" id="KW-0472">Membrane</keyword>
<accession>A0A151JFL1</accession>
<dbReference type="AlphaFoldDB" id="A0A151JFL1"/>
<dbReference type="Proteomes" id="UP000075349">
    <property type="component" value="Unassembled WGS sequence"/>
</dbReference>